<dbReference type="EMBL" id="VYZN01000013">
    <property type="protein sequence ID" value="KAE9541018.1"/>
    <property type="molecule type" value="Genomic_DNA"/>
</dbReference>
<proteinExistence type="predicted"/>
<reference evidence="1 2" key="1">
    <citation type="submission" date="2019-08" db="EMBL/GenBank/DDBJ databases">
        <title>The genome of the soybean aphid Biotype 1, its phylome, world population structure and adaptation to the North American continent.</title>
        <authorList>
            <person name="Giordano R."/>
            <person name="Donthu R.K."/>
            <person name="Hernandez A.G."/>
            <person name="Wright C.L."/>
            <person name="Zimin A.V."/>
        </authorList>
    </citation>
    <scope>NUCLEOTIDE SEQUENCE [LARGE SCALE GENOMIC DNA]</scope>
    <source>
        <tissue evidence="1">Whole aphids</tissue>
    </source>
</reference>
<dbReference type="Proteomes" id="UP000475862">
    <property type="component" value="Unassembled WGS sequence"/>
</dbReference>
<dbReference type="AlphaFoldDB" id="A0A6G0TXZ2"/>
<evidence type="ECO:0000313" key="1">
    <source>
        <dbReference type="EMBL" id="KAE9541018.1"/>
    </source>
</evidence>
<comment type="caution">
    <text evidence="1">The sequence shown here is derived from an EMBL/GenBank/DDBJ whole genome shotgun (WGS) entry which is preliminary data.</text>
</comment>
<accession>A0A6G0TXZ2</accession>
<gene>
    <name evidence="1" type="ORF">AGLY_004263</name>
</gene>
<name>A0A6G0TXZ2_APHGL</name>
<evidence type="ECO:0000313" key="2">
    <source>
        <dbReference type="Proteomes" id="UP000475862"/>
    </source>
</evidence>
<protein>
    <submittedName>
        <fullName evidence="1">Uncharacterized protein</fullName>
    </submittedName>
</protein>
<keyword evidence="2" id="KW-1185">Reference proteome</keyword>
<dbReference type="OrthoDB" id="10660178at2759"/>
<organism evidence="1 2">
    <name type="scientific">Aphis glycines</name>
    <name type="common">Soybean aphid</name>
    <dbReference type="NCBI Taxonomy" id="307491"/>
    <lineage>
        <taxon>Eukaryota</taxon>
        <taxon>Metazoa</taxon>
        <taxon>Ecdysozoa</taxon>
        <taxon>Arthropoda</taxon>
        <taxon>Hexapoda</taxon>
        <taxon>Insecta</taxon>
        <taxon>Pterygota</taxon>
        <taxon>Neoptera</taxon>
        <taxon>Paraneoptera</taxon>
        <taxon>Hemiptera</taxon>
        <taxon>Sternorrhyncha</taxon>
        <taxon>Aphidomorpha</taxon>
        <taxon>Aphidoidea</taxon>
        <taxon>Aphididae</taxon>
        <taxon>Aphidini</taxon>
        <taxon>Aphis</taxon>
        <taxon>Aphis</taxon>
    </lineage>
</organism>
<sequence>MKGSSEPFASATSAGITTAVIPTDTAQTHRRRRLVIGYHDRSLQQQEQHVIATSAAAATGCDLCDISDHHHHHLHHTGVSVAATTAVVENFTVQLTPHSLTAPPQLPPPQSQCSCYSFPEDQHQPLRPPIGPVRFRGNCRLAVRTLPYPQPQQLSLPATSVTRNHHLHSQLADGLCHCRVATALAANQHQHQLSHQQMLFVPFSMPANYGNHIACPAQPTAPAGGGSAGAAAAAAAAAAAVATLSNGGNPNAVSPSAAATAIMNGNATAGLKVRLFELFSISI</sequence>